<evidence type="ECO:0000256" key="2">
    <source>
        <dbReference type="PROSITE-ProRule" id="PRU00335"/>
    </source>
</evidence>
<name>A0ABN3TTR4_9ACTN</name>
<reference evidence="5 6" key="1">
    <citation type="journal article" date="2019" name="Int. J. Syst. Evol. Microbiol.">
        <title>The Global Catalogue of Microorganisms (GCM) 10K type strain sequencing project: providing services to taxonomists for standard genome sequencing and annotation.</title>
        <authorList>
            <consortium name="The Broad Institute Genomics Platform"/>
            <consortium name="The Broad Institute Genome Sequencing Center for Infectious Disease"/>
            <person name="Wu L."/>
            <person name="Ma J."/>
        </authorList>
    </citation>
    <scope>NUCLEOTIDE SEQUENCE [LARGE SCALE GENOMIC DNA]</scope>
    <source>
        <strain evidence="5 6">JCM 8201</strain>
    </source>
</reference>
<dbReference type="PROSITE" id="PS50977">
    <property type="entry name" value="HTH_TETR_2"/>
    <property type="match status" value="1"/>
</dbReference>
<feature type="region of interest" description="Disordered" evidence="3">
    <location>
        <begin position="1"/>
        <end position="20"/>
    </location>
</feature>
<dbReference type="InterPro" id="IPR049513">
    <property type="entry name" value="TetR_C_40"/>
</dbReference>
<evidence type="ECO:0000256" key="3">
    <source>
        <dbReference type="SAM" id="MobiDB-lite"/>
    </source>
</evidence>
<dbReference type="Pfam" id="PF21306">
    <property type="entry name" value="TetR_C_40"/>
    <property type="match status" value="1"/>
</dbReference>
<dbReference type="EMBL" id="BAAATZ010000002">
    <property type="protein sequence ID" value="GAA2718604.1"/>
    <property type="molecule type" value="Genomic_DNA"/>
</dbReference>
<dbReference type="Pfam" id="PF00440">
    <property type="entry name" value="TetR_N"/>
    <property type="match status" value="1"/>
</dbReference>
<dbReference type="InterPro" id="IPR009057">
    <property type="entry name" value="Homeodomain-like_sf"/>
</dbReference>
<organism evidence="5 6">
    <name type="scientific">Actinocorallia aurantiaca</name>
    <dbReference type="NCBI Taxonomy" id="46204"/>
    <lineage>
        <taxon>Bacteria</taxon>
        <taxon>Bacillati</taxon>
        <taxon>Actinomycetota</taxon>
        <taxon>Actinomycetes</taxon>
        <taxon>Streptosporangiales</taxon>
        <taxon>Thermomonosporaceae</taxon>
        <taxon>Actinocorallia</taxon>
    </lineage>
</organism>
<keyword evidence="6" id="KW-1185">Reference proteome</keyword>
<accession>A0ABN3TTR4</accession>
<dbReference type="PRINTS" id="PR00455">
    <property type="entry name" value="HTHTETR"/>
</dbReference>
<gene>
    <name evidence="5" type="ORF">GCM10010439_01940</name>
</gene>
<feature type="domain" description="HTH tetR-type" evidence="4">
    <location>
        <begin position="21"/>
        <end position="81"/>
    </location>
</feature>
<dbReference type="InterPro" id="IPR001647">
    <property type="entry name" value="HTH_TetR"/>
</dbReference>
<evidence type="ECO:0000313" key="6">
    <source>
        <dbReference type="Proteomes" id="UP001501842"/>
    </source>
</evidence>
<keyword evidence="1 2" id="KW-0238">DNA-binding</keyword>
<protein>
    <submittedName>
        <fullName evidence="5">TetR/AcrR family transcriptional regulator</fullName>
    </submittedName>
</protein>
<evidence type="ECO:0000256" key="1">
    <source>
        <dbReference type="ARBA" id="ARBA00023125"/>
    </source>
</evidence>
<feature type="DNA-binding region" description="H-T-H motif" evidence="2">
    <location>
        <begin position="44"/>
        <end position="63"/>
    </location>
</feature>
<sequence>MSTTEEPAPAPRENRLDRRKARTRAALVAAAGRLLAEQGRAEVSIQEITDAADVGFGSFYNHFKDKNELFDAAIAETLAEHARLVEQATAPLRDPAEVFAASLRLTGRLRRSHPQMARILLHTGLPYLTSDQGMAFHALRDLRAADAADRLDIGDPQVALACTGGALLGMLQLLDARPDLDVDAAACQLAVNLLRMFGLDREEAHRIATRPLPALP</sequence>
<dbReference type="Gene3D" id="1.10.357.10">
    <property type="entry name" value="Tetracycline Repressor, domain 2"/>
    <property type="match status" value="1"/>
</dbReference>
<dbReference type="Proteomes" id="UP001501842">
    <property type="component" value="Unassembled WGS sequence"/>
</dbReference>
<dbReference type="InterPro" id="IPR050624">
    <property type="entry name" value="HTH-type_Tx_Regulator"/>
</dbReference>
<dbReference type="PANTHER" id="PTHR43479:SF11">
    <property type="entry name" value="ACREF_ENVCD OPERON REPRESSOR-RELATED"/>
    <property type="match status" value="1"/>
</dbReference>
<evidence type="ECO:0000313" key="5">
    <source>
        <dbReference type="EMBL" id="GAA2718604.1"/>
    </source>
</evidence>
<comment type="caution">
    <text evidence="5">The sequence shown here is derived from an EMBL/GenBank/DDBJ whole genome shotgun (WGS) entry which is preliminary data.</text>
</comment>
<dbReference type="SUPFAM" id="SSF46689">
    <property type="entry name" value="Homeodomain-like"/>
    <property type="match status" value="1"/>
</dbReference>
<evidence type="ECO:0000259" key="4">
    <source>
        <dbReference type="PROSITE" id="PS50977"/>
    </source>
</evidence>
<dbReference type="RefSeq" id="WP_344448127.1">
    <property type="nucleotide sequence ID" value="NZ_BAAATZ010000002.1"/>
</dbReference>
<proteinExistence type="predicted"/>
<dbReference type="PANTHER" id="PTHR43479">
    <property type="entry name" value="ACREF/ENVCD OPERON REPRESSOR-RELATED"/>
    <property type="match status" value="1"/>
</dbReference>